<feature type="domain" description="Aminoacyl-tRNA synthetase class II (D/K/N)" evidence="13">
    <location>
        <begin position="182"/>
        <end position="263"/>
    </location>
</feature>
<feature type="domain" description="OB" evidence="14">
    <location>
        <begin position="72"/>
        <end position="152"/>
    </location>
</feature>
<dbReference type="HOGENOM" id="CLU_004553_2_1_1"/>
<dbReference type="Gramene" id="KQL03343">
    <property type="protein sequence ID" value="KQL03343"/>
    <property type="gene ID" value="SETIT_004278mg"/>
</dbReference>
<dbReference type="Proteomes" id="UP000004995">
    <property type="component" value="Unassembled WGS sequence"/>
</dbReference>
<dbReference type="AlphaFoldDB" id="K3XQU1"/>
<evidence type="ECO:0000256" key="1">
    <source>
        <dbReference type="ARBA" id="ARBA00004496"/>
    </source>
</evidence>
<proteinExistence type="inferred from homology"/>
<feature type="compositionally biased region" description="Basic and acidic residues" evidence="12">
    <location>
        <begin position="19"/>
        <end position="32"/>
    </location>
</feature>
<evidence type="ECO:0000256" key="5">
    <source>
        <dbReference type="ARBA" id="ARBA00022598"/>
    </source>
</evidence>
<keyword evidence="6" id="KW-0547">Nucleotide-binding</keyword>
<dbReference type="SUPFAM" id="SSF55681">
    <property type="entry name" value="Class II aaRS and biotin synthetases"/>
    <property type="match status" value="1"/>
</dbReference>
<accession>K3XQU1</accession>
<dbReference type="InParanoid" id="K3XQU1"/>
<dbReference type="PRINTS" id="PR01042">
    <property type="entry name" value="TRNASYNTHASP"/>
</dbReference>
<dbReference type="Gene3D" id="2.40.50.140">
    <property type="entry name" value="Nucleic acid-binding proteins"/>
    <property type="match status" value="1"/>
</dbReference>
<evidence type="ECO:0000256" key="7">
    <source>
        <dbReference type="ARBA" id="ARBA00022840"/>
    </source>
</evidence>
<dbReference type="Pfam" id="PF00152">
    <property type="entry name" value="tRNA-synt_2"/>
    <property type="match status" value="1"/>
</dbReference>
<name>K3XQU1_SETIT</name>
<dbReference type="GO" id="GO:0005524">
    <property type="term" value="F:ATP binding"/>
    <property type="evidence" value="ECO:0007669"/>
    <property type="project" value="UniProtKB-KW"/>
</dbReference>
<reference evidence="15" key="2">
    <citation type="submission" date="2018-08" db="UniProtKB">
        <authorList>
            <consortium name="EnsemblPlants"/>
        </authorList>
    </citation>
    <scope>IDENTIFICATION</scope>
    <source>
        <strain evidence="15">Yugu1</strain>
    </source>
</reference>
<reference evidence="16" key="1">
    <citation type="journal article" date="2012" name="Nat. Biotechnol.">
        <title>Reference genome sequence of the model plant Setaria.</title>
        <authorList>
            <person name="Bennetzen J.L."/>
            <person name="Schmutz J."/>
            <person name="Wang H."/>
            <person name="Percifield R."/>
            <person name="Hawkins J."/>
            <person name="Pontaroli A.C."/>
            <person name="Estep M."/>
            <person name="Feng L."/>
            <person name="Vaughn J.N."/>
            <person name="Grimwood J."/>
            <person name="Jenkins J."/>
            <person name="Barry K."/>
            <person name="Lindquist E."/>
            <person name="Hellsten U."/>
            <person name="Deshpande S."/>
            <person name="Wang X."/>
            <person name="Wu X."/>
            <person name="Mitros T."/>
            <person name="Triplett J."/>
            <person name="Yang X."/>
            <person name="Ye C.Y."/>
            <person name="Mauro-Herrera M."/>
            <person name="Wang L."/>
            <person name="Li P."/>
            <person name="Sharma M."/>
            <person name="Sharma R."/>
            <person name="Ronald P.C."/>
            <person name="Panaud O."/>
            <person name="Kellogg E.A."/>
            <person name="Brutnell T.P."/>
            <person name="Doust A.N."/>
            <person name="Tuskan G.A."/>
            <person name="Rokhsar D."/>
            <person name="Devos K.M."/>
        </authorList>
    </citation>
    <scope>NUCLEOTIDE SEQUENCE [LARGE SCALE GENOMIC DNA]</scope>
    <source>
        <strain evidence="16">cv. Yugu1</strain>
    </source>
</reference>
<dbReference type="EMBL" id="AGNK02002756">
    <property type="status" value="NOT_ANNOTATED_CDS"/>
    <property type="molecule type" value="Genomic_DNA"/>
</dbReference>
<keyword evidence="8" id="KW-0648">Protein biosynthesis</keyword>
<dbReference type="Gene3D" id="3.30.930.10">
    <property type="entry name" value="Bira Bifunctional Protein, Domain 2"/>
    <property type="match status" value="2"/>
</dbReference>
<dbReference type="OMA" id="XTPNEKL"/>
<dbReference type="InterPro" id="IPR004365">
    <property type="entry name" value="NA-bd_OB_tRNA"/>
</dbReference>
<dbReference type="InterPro" id="IPR004364">
    <property type="entry name" value="Aa-tRNA-synt_II"/>
</dbReference>
<evidence type="ECO:0000256" key="3">
    <source>
        <dbReference type="ARBA" id="ARBA00012841"/>
    </source>
</evidence>
<dbReference type="GO" id="GO:0004815">
    <property type="term" value="F:aspartate-tRNA ligase activity"/>
    <property type="evidence" value="ECO:0000318"/>
    <property type="project" value="GO_Central"/>
</dbReference>
<protein>
    <recommendedName>
        <fullName evidence="3">aspartate--tRNA ligase</fullName>
        <ecNumber evidence="3">6.1.1.12</ecNumber>
    </recommendedName>
    <alternativeName>
        <fullName evidence="10">Aspartyl-tRNA synthetase</fullName>
    </alternativeName>
</protein>
<dbReference type="InterPro" id="IPR002312">
    <property type="entry name" value="Asp/Asn-tRNA-synth_IIb"/>
</dbReference>
<evidence type="ECO:0000256" key="9">
    <source>
        <dbReference type="ARBA" id="ARBA00023146"/>
    </source>
</evidence>
<dbReference type="SUPFAM" id="SSF50249">
    <property type="entry name" value="Nucleic acid-binding proteins"/>
    <property type="match status" value="1"/>
</dbReference>
<dbReference type="InterPro" id="IPR004523">
    <property type="entry name" value="Asp-tRNA_synthase_2"/>
</dbReference>
<dbReference type="GO" id="GO:0006422">
    <property type="term" value="P:aspartyl-tRNA aminoacylation"/>
    <property type="evidence" value="ECO:0000318"/>
    <property type="project" value="GO_Central"/>
</dbReference>
<keyword evidence="4" id="KW-0963">Cytoplasm</keyword>
<dbReference type="PANTHER" id="PTHR43450:SF1">
    <property type="entry name" value="ASPARTATE--TRNA LIGASE, CYTOPLASMIC"/>
    <property type="match status" value="1"/>
</dbReference>
<dbReference type="EC" id="6.1.1.12" evidence="3"/>
<evidence type="ECO:0000259" key="14">
    <source>
        <dbReference type="Pfam" id="PF01336"/>
    </source>
</evidence>
<comment type="similarity">
    <text evidence="2">Belongs to the class-II aminoacyl-tRNA synthetase family. Type 2 subfamily.</text>
</comment>
<evidence type="ECO:0000256" key="2">
    <source>
        <dbReference type="ARBA" id="ARBA00005312"/>
    </source>
</evidence>
<keyword evidence="5" id="KW-0436">Ligase</keyword>
<dbReference type="Pfam" id="PF01336">
    <property type="entry name" value="tRNA_anti-codon"/>
    <property type="match status" value="1"/>
</dbReference>
<dbReference type="InterPro" id="IPR012340">
    <property type="entry name" value="NA-bd_OB-fold"/>
</dbReference>
<evidence type="ECO:0000256" key="4">
    <source>
        <dbReference type="ARBA" id="ARBA00022490"/>
    </source>
</evidence>
<comment type="subcellular location">
    <subcellularLocation>
        <location evidence="1">Cytoplasm</location>
    </subcellularLocation>
</comment>
<dbReference type="GO" id="GO:0005829">
    <property type="term" value="C:cytosol"/>
    <property type="evidence" value="ECO:0000318"/>
    <property type="project" value="GO_Central"/>
</dbReference>
<evidence type="ECO:0000313" key="15">
    <source>
        <dbReference type="EnsemblPlants" id="KQL03343"/>
    </source>
</evidence>
<dbReference type="GO" id="GO:0003723">
    <property type="term" value="F:RNA binding"/>
    <property type="evidence" value="ECO:0000318"/>
    <property type="project" value="GO_Central"/>
</dbReference>
<evidence type="ECO:0000256" key="10">
    <source>
        <dbReference type="ARBA" id="ARBA00033155"/>
    </source>
</evidence>
<evidence type="ECO:0000256" key="6">
    <source>
        <dbReference type="ARBA" id="ARBA00022741"/>
    </source>
</evidence>
<feature type="region of interest" description="Disordered" evidence="12">
    <location>
        <begin position="1"/>
        <end position="51"/>
    </location>
</feature>
<sequence length="387" mass="42691">MSSSEVELAPATQPIPSKEQPKKSARKAERAAQRQQQQMQPPAAGAEDPFAVNYGDVPVEETQSKAVSGRSWAKEIRSLGRMAFVVLREGRSSVQCVLAAGAGASKQMVAFAKSLTKESVVDVEGVVSFPEEPLYPPPSRFDRLVEIQVRKIYCISRAIPTLPFNLEDAARGEAELEKPKFRVLWSKDFDEIHTPKLLSGASEGGAAVFKLMYNGQPACLAQSPQLHKQMAIVGGCRRVFEVGPVFRAETSRTHKHLHLFFTQVCDVIDGLFVSIFKHLAEKCKEELETINSQYPFEPLKLIAIPSMSFFEVSIAIGEEIISGAQRIHVPGMLPKRAEEVGIEASTMSAYMESFSFGAPLPVMMLLCGLDNVRMVSMFPRDPHRLSP</sequence>
<evidence type="ECO:0000256" key="12">
    <source>
        <dbReference type="SAM" id="MobiDB-lite"/>
    </source>
</evidence>
<dbReference type="EnsemblPlants" id="KQL03343">
    <property type="protein sequence ID" value="KQL03343"/>
    <property type="gene ID" value="SETIT_004278mg"/>
</dbReference>
<keyword evidence="9" id="KW-0030">Aminoacyl-tRNA synthetase</keyword>
<evidence type="ECO:0000313" key="16">
    <source>
        <dbReference type="Proteomes" id="UP000004995"/>
    </source>
</evidence>
<feature type="compositionally biased region" description="Low complexity" evidence="12">
    <location>
        <begin position="33"/>
        <end position="44"/>
    </location>
</feature>
<dbReference type="STRING" id="4555.K3XQU1"/>
<comment type="catalytic activity">
    <reaction evidence="11">
        <text>tRNA(Asp) + L-aspartate + ATP = L-aspartyl-tRNA(Asp) + AMP + diphosphate</text>
        <dbReference type="Rhea" id="RHEA:19649"/>
        <dbReference type="Rhea" id="RHEA-COMP:9660"/>
        <dbReference type="Rhea" id="RHEA-COMP:9678"/>
        <dbReference type="ChEBI" id="CHEBI:29991"/>
        <dbReference type="ChEBI" id="CHEBI:30616"/>
        <dbReference type="ChEBI" id="CHEBI:33019"/>
        <dbReference type="ChEBI" id="CHEBI:78442"/>
        <dbReference type="ChEBI" id="CHEBI:78516"/>
        <dbReference type="ChEBI" id="CHEBI:456215"/>
        <dbReference type="EC" id="6.1.1.12"/>
    </reaction>
</comment>
<evidence type="ECO:0000256" key="11">
    <source>
        <dbReference type="ARBA" id="ARBA00047904"/>
    </source>
</evidence>
<dbReference type="PANTHER" id="PTHR43450">
    <property type="entry name" value="ASPARTYL-TRNA SYNTHETASE"/>
    <property type="match status" value="1"/>
</dbReference>
<keyword evidence="7" id="KW-0067">ATP-binding</keyword>
<organism evidence="15 16">
    <name type="scientific">Setaria italica</name>
    <name type="common">Foxtail millet</name>
    <name type="synonym">Panicum italicum</name>
    <dbReference type="NCBI Taxonomy" id="4555"/>
    <lineage>
        <taxon>Eukaryota</taxon>
        <taxon>Viridiplantae</taxon>
        <taxon>Streptophyta</taxon>
        <taxon>Embryophyta</taxon>
        <taxon>Tracheophyta</taxon>
        <taxon>Spermatophyta</taxon>
        <taxon>Magnoliopsida</taxon>
        <taxon>Liliopsida</taxon>
        <taxon>Poales</taxon>
        <taxon>Poaceae</taxon>
        <taxon>PACMAD clade</taxon>
        <taxon>Panicoideae</taxon>
        <taxon>Panicodae</taxon>
        <taxon>Paniceae</taxon>
        <taxon>Cenchrinae</taxon>
        <taxon>Setaria</taxon>
    </lineage>
</organism>
<dbReference type="CDD" id="cd04320">
    <property type="entry name" value="AspRS_cyto_N"/>
    <property type="match status" value="1"/>
</dbReference>
<evidence type="ECO:0000259" key="13">
    <source>
        <dbReference type="Pfam" id="PF00152"/>
    </source>
</evidence>
<dbReference type="eggNOG" id="KOG0556">
    <property type="taxonomic scope" value="Eukaryota"/>
</dbReference>
<dbReference type="InterPro" id="IPR045864">
    <property type="entry name" value="aa-tRNA-synth_II/BPL/LPL"/>
</dbReference>
<keyword evidence="16" id="KW-1185">Reference proteome</keyword>
<dbReference type="GO" id="GO:0017101">
    <property type="term" value="C:aminoacyl-tRNA synthetase multienzyme complex"/>
    <property type="evidence" value="ECO:0000318"/>
    <property type="project" value="GO_Central"/>
</dbReference>
<evidence type="ECO:0000256" key="8">
    <source>
        <dbReference type="ARBA" id="ARBA00022917"/>
    </source>
</evidence>